<dbReference type="KEGG" id="haad:MW046_12475"/>
<reference evidence="2" key="1">
    <citation type="submission" date="2022-04" db="EMBL/GenBank/DDBJ databases">
        <title>Halocatena sp. nov., isolated from a salt lake.</title>
        <authorList>
            <person name="Cui H.-L."/>
        </authorList>
    </citation>
    <scope>NUCLEOTIDE SEQUENCE</scope>
    <source>
        <strain evidence="2">AD-1</strain>
    </source>
</reference>
<dbReference type="InterPro" id="IPR055969">
    <property type="entry name" value="DUF7547"/>
</dbReference>
<accession>A0A8U0A0W4</accession>
<evidence type="ECO:0000313" key="3">
    <source>
        <dbReference type="Proteomes" id="UP000831768"/>
    </source>
</evidence>
<proteinExistence type="predicted"/>
<evidence type="ECO:0000256" key="1">
    <source>
        <dbReference type="SAM" id="MobiDB-lite"/>
    </source>
</evidence>
<name>A0A8U0A0W4_9EURY</name>
<sequence>MDRQDEDLEELLVELSTTLSELQDTLADEHQPQSRRLPSPGRFLRFTEEHTIPTLISLLETHIRALELLQGLLGLVNGREQREASQQRGDRRVQETGRRTLDALDGALSDLQGALHGEPSNEDARALLNDARTLSEEIDERLTNPTETTEKNGTEKTTDDSASADGAIRIDVNEPDTDPDSEEEISVDEELDTIKRELDDDEDDDTD</sequence>
<dbReference type="RefSeq" id="WP_247993431.1">
    <property type="nucleotide sequence ID" value="NZ_CP096019.1"/>
</dbReference>
<dbReference type="EMBL" id="CP096019">
    <property type="protein sequence ID" value="UPM42760.1"/>
    <property type="molecule type" value="Genomic_DNA"/>
</dbReference>
<evidence type="ECO:0000313" key="2">
    <source>
        <dbReference type="EMBL" id="UPM42760.1"/>
    </source>
</evidence>
<dbReference type="Proteomes" id="UP000831768">
    <property type="component" value="Chromosome"/>
</dbReference>
<feature type="compositionally biased region" description="Basic and acidic residues" evidence="1">
    <location>
        <begin position="148"/>
        <end position="159"/>
    </location>
</feature>
<dbReference type="Pfam" id="PF24414">
    <property type="entry name" value="DUF7547"/>
    <property type="match status" value="1"/>
</dbReference>
<dbReference type="AlphaFoldDB" id="A0A8U0A0W4"/>
<feature type="region of interest" description="Disordered" evidence="1">
    <location>
        <begin position="135"/>
        <end position="207"/>
    </location>
</feature>
<dbReference type="GeneID" id="71928876"/>
<keyword evidence="3" id="KW-1185">Reference proteome</keyword>
<gene>
    <name evidence="2" type="ORF">MW046_12475</name>
</gene>
<organism evidence="2 3">
    <name type="scientific">Halocatena salina</name>
    <dbReference type="NCBI Taxonomy" id="2934340"/>
    <lineage>
        <taxon>Archaea</taxon>
        <taxon>Methanobacteriati</taxon>
        <taxon>Methanobacteriota</taxon>
        <taxon>Stenosarchaea group</taxon>
        <taxon>Halobacteria</taxon>
        <taxon>Halobacteriales</taxon>
        <taxon>Natronomonadaceae</taxon>
        <taxon>Halocatena</taxon>
    </lineage>
</organism>
<feature type="compositionally biased region" description="Acidic residues" evidence="1">
    <location>
        <begin position="173"/>
        <end position="191"/>
    </location>
</feature>
<protein>
    <submittedName>
        <fullName evidence="2">Uncharacterized protein</fullName>
    </submittedName>
</protein>